<dbReference type="Proteomes" id="UP000233769">
    <property type="component" value="Chromosome tk0001"/>
</dbReference>
<evidence type="ECO:0000313" key="1">
    <source>
        <dbReference type="EMBL" id="SOR28431.1"/>
    </source>
</evidence>
<protein>
    <submittedName>
        <fullName evidence="1">Uncharacterized protein</fullName>
    </submittedName>
</protein>
<proteinExistence type="predicted"/>
<dbReference type="AlphaFoldDB" id="A0A2N9AM52"/>
<evidence type="ECO:0000313" key="2">
    <source>
        <dbReference type="Proteomes" id="UP000233769"/>
    </source>
</evidence>
<gene>
    <name evidence="1" type="ORF">TK0001_1829</name>
</gene>
<name>A0A2N9AM52_METEX</name>
<dbReference type="EMBL" id="LT962688">
    <property type="protein sequence ID" value="SOR28431.1"/>
    <property type="molecule type" value="Genomic_DNA"/>
</dbReference>
<organism evidence="1 2">
    <name type="scientific">Methylorubrum extorquens</name>
    <name type="common">Methylobacterium dichloromethanicum</name>
    <name type="synonym">Methylobacterium extorquens</name>
    <dbReference type="NCBI Taxonomy" id="408"/>
    <lineage>
        <taxon>Bacteria</taxon>
        <taxon>Pseudomonadati</taxon>
        <taxon>Pseudomonadota</taxon>
        <taxon>Alphaproteobacteria</taxon>
        <taxon>Hyphomicrobiales</taxon>
        <taxon>Methylobacteriaceae</taxon>
        <taxon>Methylorubrum</taxon>
    </lineage>
</organism>
<accession>A0A2N9AM52</accession>
<sequence length="35" mass="4220">MLNVCRKFRFRDLLPEIFNGLLKVPLLLRKLCNFV</sequence>
<reference evidence="2" key="1">
    <citation type="submission" date="2017-10" db="EMBL/GenBank/DDBJ databases">
        <authorList>
            <person name="Regsiter A."/>
            <person name="William W."/>
        </authorList>
    </citation>
    <scope>NUCLEOTIDE SEQUENCE [LARGE SCALE GENOMIC DNA]</scope>
</reference>